<evidence type="ECO:0000313" key="1">
    <source>
        <dbReference type="EMBL" id="MDV2888594.1"/>
    </source>
</evidence>
<accession>A0AAJ2NUH2</accession>
<gene>
    <name evidence="1" type="ORF">RYX45_25880</name>
</gene>
<name>A0AAJ2NUH2_ALKPS</name>
<feature type="non-terminal residue" evidence="1">
    <location>
        <position position="75"/>
    </location>
</feature>
<evidence type="ECO:0000313" key="2">
    <source>
        <dbReference type="Proteomes" id="UP001285636"/>
    </source>
</evidence>
<feature type="non-terminal residue" evidence="1">
    <location>
        <position position="1"/>
    </location>
</feature>
<dbReference type="Proteomes" id="UP001285636">
    <property type="component" value="Unassembled WGS sequence"/>
</dbReference>
<reference evidence="1" key="1">
    <citation type="submission" date="2023-10" db="EMBL/GenBank/DDBJ databases">
        <title>Screening of Alkalihalophilus pseudofirmusBZ-TG-HK211 and Its Alleviation of Salt Stress on Rapeseed Growth.</title>
        <authorList>
            <person name="Zhao B."/>
            <person name="Guo T."/>
        </authorList>
    </citation>
    <scope>NUCLEOTIDE SEQUENCE</scope>
    <source>
        <strain evidence="1">BZ-TG-HK211</strain>
    </source>
</reference>
<proteinExistence type="predicted"/>
<dbReference type="AlphaFoldDB" id="A0AAJ2NUH2"/>
<organism evidence="1 2">
    <name type="scientific">Alkalihalophilus pseudofirmus</name>
    <name type="common">Bacillus pseudofirmus</name>
    <dbReference type="NCBI Taxonomy" id="79885"/>
    <lineage>
        <taxon>Bacteria</taxon>
        <taxon>Bacillati</taxon>
        <taxon>Bacillota</taxon>
        <taxon>Bacilli</taxon>
        <taxon>Bacillales</taxon>
        <taxon>Bacillaceae</taxon>
        <taxon>Alkalihalophilus</taxon>
    </lineage>
</organism>
<sequence>TLKAFLTEYFFKDLHGVFPLSDMVLLLFTEKCQNTKEQCQKAMRRWEEEFSEPLAVVIHSEHSTGLSLNQKYLQT</sequence>
<comment type="caution">
    <text evidence="1">The sequence shown here is derived from an EMBL/GenBank/DDBJ whole genome shotgun (WGS) entry which is preliminary data.</text>
</comment>
<protein>
    <submittedName>
        <fullName evidence="1">Uncharacterized protein</fullName>
    </submittedName>
</protein>
<dbReference type="EMBL" id="JAWJAY010001709">
    <property type="protein sequence ID" value="MDV2888594.1"/>
    <property type="molecule type" value="Genomic_DNA"/>
</dbReference>